<evidence type="ECO:0000313" key="2">
    <source>
        <dbReference type="EMBL" id="ETW79346.1"/>
    </source>
</evidence>
<dbReference type="HOGENOM" id="CLU_1001366_0_0_1"/>
<organism evidence="2 3">
    <name type="scientific">Heterobasidion irregulare (strain TC 32-1)</name>
    <dbReference type="NCBI Taxonomy" id="747525"/>
    <lineage>
        <taxon>Eukaryota</taxon>
        <taxon>Fungi</taxon>
        <taxon>Dikarya</taxon>
        <taxon>Basidiomycota</taxon>
        <taxon>Agaricomycotina</taxon>
        <taxon>Agaricomycetes</taxon>
        <taxon>Russulales</taxon>
        <taxon>Bondarzewiaceae</taxon>
        <taxon>Heterobasidion</taxon>
        <taxon>Heterobasidion annosum species complex</taxon>
    </lineage>
</organism>
<gene>
    <name evidence="2" type="ORF">HETIRDRAFT_453779</name>
</gene>
<protein>
    <submittedName>
        <fullName evidence="2">Uncharacterized protein</fullName>
    </submittedName>
</protein>
<dbReference type="AlphaFoldDB" id="W4K2R6"/>
<dbReference type="Proteomes" id="UP000030671">
    <property type="component" value="Unassembled WGS sequence"/>
</dbReference>
<dbReference type="GeneID" id="20676420"/>
<reference evidence="2 3" key="1">
    <citation type="journal article" date="2012" name="New Phytol.">
        <title>Insight into trade-off between wood decay and parasitism from the genome of a fungal forest pathogen.</title>
        <authorList>
            <person name="Olson A."/>
            <person name="Aerts A."/>
            <person name="Asiegbu F."/>
            <person name="Belbahri L."/>
            <person name="Bouzid O."/>
            <person name="Broberg A."/>
            <person name="Canback B."/>
            <person name="Coutinho P.M."/>
            <person name="Cullen D."/>
            <person name="Dalman K."/>
            <person name="Deflorio G."/>
            <person name="van Diepen L.T."/>
            <person name="Dunand C."/>
            <person name="Duplessis S."/>
            <person name="Durling M."/>
            <person name="Gonthier P."/>
            <person name="Grimwood J."/>
            <person name="Fossdal C.G."/>
            <person name="Hansson D."/>
            <person name="Henrissat B."/>
            <person name="Hietala A."/>
            <person name="Himmelstrand K."/>
            <person name="Hoffmeister D."/>
            <person name="Hogberg N."/>
            <person name="James T.Y."/>
            <person name="Karlsson M."/>
            <person name="Kohler A."/>
            <person name="Kues U."/>
            <person name="Lee Y.H."/>
            <person name="Lin Y.C."/>
            <person name="Lind M."/>
            <person name="Lindquist E."/>
            <person name="Lombard V."/>
            <person name="Lucas S."/>
            <person name="Lunden K."/>
            <person name="Morin E."/>
            <person name="Murat C."/>
            <person name="Park J."/>
            <person name="Raffaello T."/>
            <person name="Rouze P."/>
            <person name="Salamov A."/>
            <person name="Schmutz J."/>
            <person name="Solheim H."/>
            <person name="Stahlberg J."/>
            <person name="Velez H."/>
            <person name="de Vries R.P."/>
            <person name="Wiebenga A."/>
            <person name="Woodward S."/>
            <person name="Yakovlev I."/>
            <person name="Garbelotto M."/>
            <person name="Martin F."/>
            <person name="Grigoriev I.V."/>
            <person name="Stenlid J."/>
        </authorList>
    </citation>
    <scope>NUCLEOTIDE SEQUENCE [LARGE SCALE GENOMIC DNA]</scope>
    <source>
        <strain evidence="2 3">TC 32-1</strain>
    </source>
</reference>
<feature type="region of interest" description="Disordered" evidence="1">
    <location>
        <begin position="98"/>
        <end position="129"/>
    </location>
</feature>
<dbReference type="EMBL" id="KI925461">
    <property type="protein sequence ID" value="ETW79346.1"/>
    <property type="molecule type" value="Genomic_DNA"/>
</dbReference>
<dbReference type="RefSeq" id="XP_009549584.1">
    <property type="nucleotide sequence ID" value="XM_009551289.1"/>
</dbReference>
<dbReference type="InParanoid" id="W4K2R6"/>
<dbReference type="KEGG" id="hir:HETIRDRAFT_453779"/>
<name>W4K2R6_HETIT</name>
<evidence type="ECO:0000313" key="3">
    <source>
        <dbReference type="Proteomes" id="UP000030671"/>
    </source>
</evidence>
<proteinExistence type="predicted"/>
<accession>W4K2R6</accession>
<keyword evidence="3" id="KW-1185">Reference proteome</keyword>
<sequence>MGIEEKDMHPFCHLFHDRFTKPALLHEPPPNPLLHDFHLLLDLRLSEPIAEVPRWNRKVHAEAPPVALAHTRTSTHGGTGSGLKTMVILDAPEHGRGPVWEWDRRADPPRSRTGPSLPDVPGRPLRPPCALPARRRLRRRDTRSCAIVDPLATLEWIAPPRPLTALRALIALHPQPASPFLSPVLAGIHRPVYYHIATPEQYGQHDLSPVLLQLPALQLEVPPLASAKRGPISGHQVHPPFSRATLHPAQACRSSLPRLPFSSHALASDSSGSHTPTA</sequence>
<feature type="compositionally biased region" description="Basic and acidic residues" evidence="1">
    <location>
        <begin position="98"/>
        <end position="110"/>
    </location>
</feature>
<evidence type="ECO:0000256" key="1">
    <source>
        <dbReference type="SAM" id="MobiDB-lite"/>
    </source>
</evidence>